<protein>
    <recommendedName>
        <fullName evidence="2">Uhr</fullName>
    </recommendedName>
</protein>
<evidence type="ECO:0008006" key="2">
    <source>
        <dbReference type="Google" id="ProtNLM"/>
    </source>
</evidence>
<name>A0A3R0Y621_SHIDY</name>
<gene>
    <name evidence="1" type="ORF">DRW31_09355</name>
</gene>
<reference evidence="1" key="1">
    <citation type="submission" date="2018-07" db="EMBL/GenBank/DDBJ databases">
        <authorList>
            <person name="Ashton P.M."/>
            <person name="Dallman T."/>
            <person name="Nair S."/>
            <person name="De Pinna E."/>
            <person name="Peters T."/>
            <person name="Grant K."/>
        </authorList>
    </citation>
    <scope>NUCLEOTIDE SEQUENCE [LARGE SCALE GENOMIC DNA]</scope>
    <source>
        <strain evidence="1">561031</strain>
    </source>
</reference>
<dbReference type="EMBL" id="RVGV01000020">
    <property type="protein sequence ID" value="MLU12584.1"/>
    <property type="molecule type" value="Genomic_DNA"/>
</dbReference>
<accession>A0A3R0Y621</accession>
<proteinExistence type="predicted"/>
<sequence length="94" mass="10736">MQMELISRKEFDSRVTSGELDNLQAIKVKEGFCLIGNQSGTNRVFMLRRTDLKPFVWKNEIGPSSYAQTRGGHNLAFFYKDELSVVDIQGLQHV</sequence>
<dbReference type="Proteomes" id="UP000839527">
    <property type="component" value="Unassembled WGS sequence"/>
</dbReference>
<dbReference type="AlphaFoldDB" id="A0A3R0Y621"/>
<organism evidence="1">
    <name type="scientific">Shigella dysenteriae</name>
    <dbReference type="NCBI Taxonomy" id="622"/>
    <lineage>
        <taxon>Bacteria</taxon>
        <taxon>Pseudomonadati</taxon>
        <taxon>Pseudomonadota</taxon>
        <taxon>Gammaproteobacteria</taxon>
        <taxon>Enterobacterales</taxon>
        <taxon>Enterobacteriaceae</taxon>
        <taxon>Shigella</taxon>
    </lineage>
</organism>
<evidence type="ECO:0000313" key="1">
    <source>
        <dbReference type="EMBL" id="MLU12584.1"/>
    </source>
</evidence>
<comment type="caution">
    <text evidence="1">The sequence shown here is derived from an EMBL/GenBank/DDBJ whole genome shotgun (WGS) entry which is preliminary data.</text>
</comment>